<reference evidence="2" key="1">
    <citation type="journal article" date="2019" name="Int. J. Syst. Evol. Microbiol.">
        <title>The Global Catalogue of Microorganisms (GCM) 10K type strain sequencing project: providing services to taxonomists for standard genome sequencing and annotation.</title>
        <authorList>
            <consortium name="The Broad Institute Genomics Platform"/>
            <consortium name="The Broad Institute Genome Sequencing Center for Infectious Disease"/>
            <person name="Wu L."/>
            <person name="Ma J."/>
        </authorList>
    </citation>
    <scope>NUCLEOTIDE SEQUENCE [LARGE SCALE GENOMIC DNA]</scope>
    <source>
        <strain evidence="2">JCM 17388</strain>
    </source>
</reference>
<keyword evidence="2" id="KW-1185">Reference proteome</keyword>
<evidence type="ECO:0000313" key="2">
    <source>
        <dbReference type="Proteomes" id="UP001501251"/>
    </source>
</evidence>
<comment type="caution">
    <text evidence="1">The sequence shown here is derived from an EMBL/GenBank/DDBJ whole genome shotgun (WGS) entry which is preliminary data.</text>
</comment>
<dbReference type="Proteomes" id="UP001501251">
    <property type="component" value="Unassembled WGS sequence"/>
</dbReference>
<protein>
    <submittedName>
        <fullName evidence="1">Uncharacterized protein</fullName>
    </submittedName>
</protein>
<evidence type="ECO:0000313" key="1">
    <source>
        <dbReference type="EMBL" id="GAA4184754.1"/>
    </source>
</evidence>
<sequence length="95" mass="9384">MVLGGPLMGSVVLSGDEIVVGGDDVAGGAAVGVAVQAQGTDIVIEGQEVGELVEGERAGAQCPAAAAEQGAVSLRLVWALLESSVSGSYSRDDEE</sequence>
<accession>A0ABP8AIZ2</accession>
<proteinExistence type="predicted"/>
<name>A0ABP8AIZ2_9ACTN</name>
<gene>
    <name evidence="1" type="ORF">GCM10022252_14120</name>
</gene>
<organism evidence="1 2">
    <name type="scientific">Streptosporangium oxazolinicum</name>
    <dbReference type="NCBI Taxonomy" id="909287"/>
    <lineage>
        <taxon>Bacteria</taxon>
        <taxon>Bacillati</taxon>
        <taxon>Actinomycetota</taxon>
        <taxon>Actinomycetes</taxon>
        <taxon>Streptosporangiales</taxon>
        <taxon>Streptosporangiaceae</taxon>
        <taxon>Streptosporangium</taxon>
    </lineage>
</organism>
<dbReference type="EMBL" id="BAABAQ010000002">
    <property type="protein sequence ID" value="GAA4184754.1"/>
    <property type="molecule type" value="Genomic_DNA"/>
</dbReference>